<name>J9FDQ5_WUCBA</name>
<dbReference type="Proteomes" id="UP000004810">
    <property type="component" value="Unassembled WGS sequence"/>
</dbReference>
<gene>
    <name evidence="1" type="ORF">WUBG_03584</name>
</gene>
<comment type="caution">
    <text evidence="1">The sequence shown here is derived from an EMBL/GenBank/DDBJ whole genome shotgun (WGS) entry which is preliminary data.</text>
</comment>
<organism evidence="1 2">
    <name type="scientific">Wuchereria bancrofti</name>
    <dbReference type="NCBI Taxonomy" id="6293"/>
    <lineage>
        <taxon>Eukaryota</taxon>
        <taxon>Metazoa</taxon>
        <taxon>Ecdysozoa</taxon>
        <taxon>Nematoda</taxon>
        <taxon>Chromadorea</taxon>
        <taxon>Rhabditida</taxon>
        <taxon>Spirurina</taxon>
        <taxon>Spiruromorpha</taxon>
        <taxon>Filarioidea</taxon>
        <taxon>Onchocercidae</taxon>
        <taxon>Wuchereria</taxon>
    </lineage>
</organism>
<evidence type="ECO:0000313" key="1">
    <source>
        <dbReference type="EMBL" id="EJW85509.1"/>
    </source>
</evidence>
<accession>J9FDQ5</accession>
<dbReference type="EMBL" id="ADBV01001114">
    <property type="protein sequence ID" value="EJW85509.1"/>
    <property type="molecule type" value="Genomic_DNA"/>
</dbReference>
<proteinExistence type="predicted"/>
<evidence type="ECO:0000313" key="2">
    <source>
        <dbReference type="Proteomes" id="UP000004810"/>
    </source>
</evidence>
<dbReference type="AlphaFoldDB" id="J9FDQ5"/>
<reference evidence="2" key="1">
    <citation type="submission" date="2012-08" db="EMBL/GenBank/DDBJ databases">
        <title>The Genome Sequence of Wuchereria bancrofti.</title>
        <authorList>
            <person name="Nutman T.B."/>
            <person name="Fink D.L."/>
            <person name="Russ C."/>
            <person name="Young S."/>
            <person name="Zeng Q."/>
            <person name="Koehrsen M."/>
            <person name="Alvarado L."/>
            <person name="Berlin A."/>
            <person name="Chapman S.B."/>
            <person name="Chen Z."/>
            <person name="Freedman E."/>
            <person name="Gellesch M."/>
            <person name="Goldberg J."/>
            <person name="Griggs A."/>
            <person name="Gujja S."/>
            <person name="Heilman E.R."/>
            <person name="Heiman D."/>
            <person name="Hepburn T."/>
            <person name="Howarth C."/>
            <person name="Jen D."/>
            <person name="Larson L."/>
            <person name="Lewis B."/>
            <person name="Mehta T."/>
            <person name="Park D."/>
            <person name="Pearson M."/>
            <person name="Roberts A."/>
            <person name="Saif S."/>
            <person name="Shea T."/>
            <person name="Shenoy N."/>
            <person name="Sisk P."/>
            <person name="Stolte C."/>
            <person name="Sykes S."/>
            <person name="Walk T."/>
            <person name="White J."/>
            <person name="Yandava C."/>
            <person name="Haas B."/>
            <person name="Henn M.R."/>
            <person name="Nusbaum C."/>
            <person name="Birren B."/>
        </authorList>
    </citation>
    <scope>NUCLEOTIDE SEQUENCE [LARGE SCALE GENOMIC DNA]</scope>
    <source>
        <strain evidence="2">NA</strain>
    </source>
</reference>
<sequence length="198" mass="23169">MKPSRDIQRKEGTSTFFTFSCSTKKLTGRPLSVTGDDCHLKIHRSTEIFLSFLFKIMHLQKELLYFVLPDKEASQLDVNTFICNGNQQDSDERFFLYQKMLDDRSPVNGHRRLKILICNIYVNMLINLMDIFMGQCLFGSNFEEELLIYWPCLLNKIFNLSVNYPKVHRTSMIHLSSTSVAWLVLPASIRVNKMYRPK</sequence>
<protein>
    <submittedName>
        <fullName evidence="1">Uncharacterized protein</fullName>
    </submittedName>
</protein>